<keyword evidence="3" id="KW-1185">Reference proteome</keyword>
<reference evidence="2" key="1">
    <citation type="journal article" date="2022" name="bioRxiv">
        <title>Sequencing and chromosome-scale assembly of the giantPleurodeles waltlgenome.</title>
        <authorList>
            <person name="Brown T."/>
            <person name="Elewa A."/>
            <person name="Iarovenko S."/>
            <person name="Subramanian E."/>
            <person name="Araus A.J."/>
            <person name="Petzold A."/>
            <person name="Susuki M."/>
            <person name="Suzuki K.-i.T."/>
            <person name="Hayashi T."/>
            <person name="Toyoda A."/>
            <person name="Oliveira C."/>
            <person name="Osipova E."/>
            <person name="Leigh N.D."/>
            <person name="Simon A."/>
            <person name="Yun M.H."/>
        </authorList>
    </citation>
    <scope>NUCLEOTIDE SEQUENCE</scope>
    <source>
        <strain evidence="2">20211129_DDA</strain>
        <tissue evidence="2">Liver</tissue>
    </source>
</reference>
<dbReference type="AlphaFoldDB" id="A0AAV7TYI6"/>
<evidence type="ECO:0000313" key="2">
    <source>
        <dbReference type="EMBL" id="KAJ1181275.1"/>
    </source>
</evidence>
<evidence type="ECO:0000313" key="3">
    <source>
        <dbReference type="Proteomes" id="UP001066276"/>
    </source>
</evidence>
<name>A0AAV7TYI6_PLEWA</name>
<comment type="caution">
    <text evidence="2">The sequence shown here is derived from an EMBL/GenBank/DDBJ whole genome shotgun (WGS) entry which is preliminary data.</text>
</comment>
<proteinExistence type="predicted"/>
<sequence>MSTLATRLINYTQKRNPSPSSFHACEHTGGTPPPPSVEATQSLCACWHSCLRAVQVAVDGGGALPACRNTPVKGTGTLTASVRICGTTVPAQRHSPQVSEESCAAPLAQKASSDRKAPEGVCHGACRVRNDTCNGAEQCQIFC</sequence>
<protein>
    <submittedName>
        <fullName evidence="2">Uncharacterized protein</fullName>
    </submittedName>
</protein>
<gene>
    <name evidence="2" type="ORF">NDU88_006483</name>
</gene>
<accession>A0AAV7TYI6</accession>
<dbReference type="Proteomes" id="UP001066276">
    <property type="component" value="Chromosome 3_2"/>
</dbReference>
<evidence type="ECO:0000256" key="1">
    <source>
        <dbReference type="SAM" id="MobiDB-lite"/>
    </source>
</evidence>
<dbReference type="EMBL" id="JANPWB010000006">
    <property type="protein sequence ID" value="KAJ1181275.1"/>
    <property type="molecule type" value="Genomic_DNA"/>
</dbReference>
<organism evidence="2 3">
    <name type="scientific">Pleurodeles waltl</name>
    <name type="common">Iberian ribbed newt</name>
    <dbReference type="NCBI Taxonomy" id="8319"/>
    <lineage>
        <taxon>Eukaryota</taxon>
        <taxon>Metazoa</taxon>
        <taxon>Chordata</taxon>
        <taxon>Craniata</taxon>
        <taxon>Vertebrata</taxon>
        <taxon>Euteleostomi</taxon>
        <taxon>Amphibia</taxon>
        <taxon>Batrachia</taxon>
        <taxon>Caudata</taxon>
        <taxon>Salamandroidea</taxon>
        <taxon>Salamandridae</taxon>
        <taxon>Pleurodelinae</taxon>
        <taxon>Pleurodeles</taxon>
    </lineage>
</organism>
<feature type="region of interest" description="Disordered" evidence="1">
    <location>
        <begin position="13"/>
        <end position="33"/>
    </location>
</feature>